<dbReference type="Proteomes" id="UP001491552">
    <property type="component" value="Unassembled WGS sequence"/>
</dbReference>
<dbReference type="PANTHER" id="PTHR34848:SF1">
    <property type="entry name" value="BIFUNCTIONAL ADENOSYLCOBALAMIN BIOSYNTHESIS PROTEIN COBU"/>
    <property type="match status" value="1"/>
</dbReference>
<evidence type="ECO:0000256" key="10">
    <source>
        <dbReference type="ARBA" id="ARBA00022573"/>
    </source>
</evidence>
<evidence type="ECO:0000256" key="1">
    <source>
        <dbReference type="ARBA" id="ARBA00000312"/>
    </source>
</evidence>
<evidence type="ECO:0000256" key="16">
    <source>
        <dbReference type="ARBA" id="ARBA00029570"/>
    </source>
</evidence>
<keyword evidence="10" id="KW-0169">Cobalamin biosynthesis</keyword>
<comment type="function">
    <text evidence="4">Catalyzes ATP-dependent phosphorylation of adenosylcobinamide and addition of GMP to adenosylcobinamide phosphate.</text>
</comment>
<protein>
    <recommendedName>
        <fullName evidence="16">Adenosylcobinamide kinase</fullName>
        <ecNumber evidence="8">2.7.1.156</ecNumber>
        <ecNumber evidence="9">2.7.7.62</ecNumber>
    </recommendedName>
    <alternativeName>
        <fullName evidence="17">Adenosylcobinamide-phosphate guanylyltransferase</fullName>
    </alternativeName>
</protein>
<keyword evidence="14" id="KW-0067">ATP-binding</keyword>
<evidence type="ECO:0000256" key="3">
    <source>
        <dbReference type="ARBA" id="ARBA00001522"/>
    </source>
</evidence>
<proteinExistence type="inferred from homology"/>
<dbReference type="RefSeq" id="WP_349135690.1">
    <property type="nucleotide sequence ID" value="NZ_JBBMFF010000205.1"/>
</dbReference>
<evidence type="ECO:0000256" key="2">
    <source>
        <dbReference type="ARBA" id="ARBA00000711"/>
    </source>
</evidence>
<evidence type="ECO:0000256" key="6">
    <source>
        <dbReference type="ARBA" id="ARBA00005159"/>
    </source>
</evidence>
<evidence type="ECO:0000256" key="11">
    <source>
        <dbReference type="ARBA" id="ARBA00022679"/>
    </source>
</evidence>
<keyword evidence="13 18" id="KW-0418">Kinase</keyword>
<reference evidence="18 19" key="1">
    <citation type="submission" date="2024-03" db="EMBL/GenBank/DDBJ databases">
        <title>Human intestinal bacterial collection.</title>
        <authorList>
            <person name="Pauvert C."/>
            <person name="Hitch T.C.A."/>
            <person name="Clavel T."/>
        </authorList>
    </citation>
    <scope>NUCLEOTIDE SEQUENCE [LARGE SCALE GENOMIC DNA]</scope>
    <source>
        <strain evidence="18 19">CLA-AA-H192</strain>
    </source>
</reference>
<dbReference type="EMBL" id="JBBMFF010000205">
    <property type="protein sequence ID" value="MEQ2510994.1"/>
    <property type="molecule type" value="Genomic_DNA"/>
</dbReference>
<evidence type="ECO:0000256" key="12">
    <source>
        <dbReference type="ARBA" id="ARBA00022741"/>
    </source>
</evidence>
<dbReference type="PANTHER" id="PTHR34848">
    <property type="match status" value="1"/>
</dbReference>
<evidence type="ECO:0000256" key="4">
    <source>
        <dbReference type="ARBA" id="ARBA00003889"/>
    </source>
</evidence>
<comment type="catalytic activity">
    <reaction evidence="2">
        <text>adenosylcob(III)inamide phosphate + GTP + H(+) = adenosylcob(III)inamide-GDP + diphosphate</text>
        <dbReference type="Rhea" id="RHEA:22712"/>
        <dbReference type="ChEBI" id="CHEBI:15378"/>
        <dbReference type="ChEBI" id="CHEBI:33019"/>
        <dbReference type="ChEBI" id="CHEBI:37565"/>
        <dbReference type="ChEBI" id="CHEBI:58502"/>
        <dbReference type="ChEBI" id="CHEBI:60487"/>
        <dbReference type="EC" id="2.7.7.62"/>
    </reaction>
</comment>
<evidence type="ECO:0000256" key="7">
    <source>
        <dbReference type="ARBA" id="ARBA00007490"/>
    </source>
</evidence>
<evidence type="ECO:0000313" key="18">
    <source>
        <dbReference type="EMBL" id="MEQ2510994.1"/>
    </source>
</evidence>
<evidence type="ECO:0000256" key="17">
    <source>
        <dbReference type="ARBA" id="ARBA00030571"/>
    </source>
</evidence>
<comment type="catalytic activity">
    <reaction evidence="1">
        <text>adenosylcob(III)inamide + ATP = adenosylcob(III)inamide phosphate + ADP + H(+)</text>
        <dbReference type="Rhea" id="RHEA:15769"/>
        <dbReference type="ChEBI" id="CHEBI:2480"/>
        <dbReference type="ChEBI" id="CHEBI:15378"/>
        <dbReference type="ChEBI" id="CHEBI:30616"/>
        <dbReference type="ChEBI" id="CHEBI:58502"/>
        <dbReference type="ChEBI" id="CHEBI:456216"/>
        <dbReference type="EC" id="2.7.1.156"/>
    </reaction>
</comment>
<keyword evidence="11" id="KW-0808">Transferase</keyword>
<keyword evidence="12" id="KW-0547">Nucleotide-binding</keyword>
<keyword evidence="15" id="KW-0342">GTP-binding</keyword>
<evidence type="ECO:0000256" key="14">
    <source>
        <dbReference type="ARBA" id="ARBA00022840"/>
    </source>
</evidence>
<keyword evidence="19" id="KW-1185">Reference proteome</keyword>
<dbReference type="GO" id="GO:0016779">
    <property type="term" value="F:nucleotidyltransferase activity"/>
    <property type="evidence" value="ECO:0007669"/>
    <property type="project" value="UniProtKB-KW"/>
</dbReference>
<keyword evidence="18" id="KW-0548">Nucleotidyltransferase</keyword>
<comment type="pathway">
    <text evidence="6">Cofactor biosynthesis; adenosylcobalamin biosynthesis; adenosylcobalamin from cob(II)yrinate a,c-diamide: step 5/7.</text>
</comment>
<gene>
    <name evidence="18" type="ORF">WMO66_07005</name>
</gene>
<sequence>MKILLVGGSKSGKSGLAQRLCVRLAAGAPMIYWATMEPVDGEDRARIARHLDERAGWGFSTVECGRALERAALPERACVLFDSVTALLANEMFSGAQPDAAAPERAAQELLALSCRAAHLVCVCDDIFRDGAAYDEWTERYRSGLACVCRTLAAEFDTVCEVTAGLPRLWKGELP</sequence>
<organism evidence="18 19">
    <name type="scientific">Faecousia intestinalis</name>
    <dbReference type="NCBI Taxonomy" id="3133167"/>
    <lineage>
        <taxon>Bacteria</taxon>
        <taxon>Bacillati</taxon>
        <taxon>Bacillota</taxon>
        <taxon>Clostridia</taxon>
        <taxon>Eubacteriales</taxon>
        <taxon>Oscillospiraceae</taxon>
        <taxon>Faecousia</taxon>
    </lineage>
</organism>
<dbReference type="SUPFAM" id="SSF52540">
    <property type="entry name" value="P-loop containing nucleoside triphosphate hydrolases"/>
    <property type="match status" value="1"/>
</dbReference>
<comment type="pathway">
    <text evidence="5">Cofactor biosynthesis; adenosylcobalamin biosynthesis; adenosylcobalamin from cob(II)yrinate a,c-diamide: step 6/7.</text>
</comment>
<name>A0ABV1G6G0_9FIRM</name>
<dbReference type="Pfam" id="PF02283">
    <property type="entry name" value="CobU"/>
    <property type="match status" value="1"/>
</dbReference>
<evidence type="ECO:0000256" key="15">
    <source>
        <dbReference type="ARBA" id="ARBA00023134"/>
    </source>
</evidence>
<evidence type="ECO:0000313" key="19">
    <source>
        <dbReference type="Proteomes" id="UP001491552"/>
    </source>
</evidence>
<evidence type="ECO:0000256" key="13">
    <source>
        <dbReference type="ARBA" id="ARBA00022777"/>
    </source>
</evidence>
<comment type="caution">
    <text evidence="18">The sequence shown here is derived from an EMBL/GenBank/DDBJ whole genome shotgun (WGS) entry which is preliminary data.</text>
</comment>
<dbReference type="EC" id="2.7.1.156" evidence="8"/>
<evidence type="ECO:0000256" key="8">
    <source>
        <dbReference type="ARBA" id="ARBA00012016"/>
    </source>
</evidence>
<evidence type="ECO:0000256" key="9">
    <source>
        <dbReference type="ARBA" id="ARBA00012523"/>
    </source>
</evidence>
<accession>A0ABV1G6G0</accession>
<dbReference type="EC" id="2.7.7.62" evidence="9"/>
<dbReference type="GO" id="GO:0016301">
    <property type="term" value="F:kinase activity"/>
    <property type="evidence" value="ECO:0007669"/>
    <property type="project" value="UniProtKB-KW"/>
</dbReference>
<evidence type="ECO:0000256" key="5">
    <source>
        <dbReference type="ARBA" id="ARBA00004692"/>
    </source>
</evidence>
<comment type="similarity">
    <text evidence="7">Belongs to the CobU/CobP family.</text>
</comment>
<dbReference type="InterPro" id="IPR027417">
    <property type="entry name" value="P-loop_NTPase"/>
</dbReference>
<dbReference type="InterPro" id="IPR003203">
    <property type="entry name" value="CobU/CobP"/>
</dbReference>
<dbReference type="Gene3D" id="3.40.50.300">
    <property type="entry name" value="P-loop containing nucleotide triphosphate hydrolases"/>
    <property type="match status" value="1"/>
</dbReference>
<comment type="catalytic activity">
    <reaction evidence="3">
        <text>adenosylcob(III)inamide + GTP = adenosylcob(III)inamide phosphate + GDP + H(+)</text>
        <dbReference type="Rhea" id="RHEA:15765"/>
        <dbReference type="ChEBI" id="CHEBI:2480"/>
        <dbReference type="ChEBI" id="CHEBI:15378"/>
        <dbReference type="ChEBI" id="CHEBI:37565"/>
        <dbReference type="ChEBI" id="CHEBI:58189"/>
        <dbReference type="ChEBI" id="CHEBI:58502"/>
        <dbReference type="EC" id="2.7.1.156"/>
    </reaction>
</comment>